<evidence type="ECO:0000313" key="10">
    <source>
        <dbReference type="EMBL" id="OQN96703.1"/>
    </source>
</evidence>
<keyword evidence="3" id="KW-0547">Nucleotide-binding</keyword>
<feature type="compositionally biased region" description="Basic residues" evidence="7">
    <location>
        <begin position="308"/>
        <end position="328"/>
    </location>
</feature>
<evidence type="ECO:0000259" key="9">
    <source>
        <dbReference type="PROSITE" id="PS51194"/>
    </source>
</evidence>
<evidence type="ECO:0008006" key="12">
    <source>
        <dbReference type="Google" id="ProtNLM"/>
    </source>
</evidence>
<dbReference type="InterPro" id="IPR056616">
    <property type="entry name" value="Chromo_MIT1"/>
</dbReference>
<comment type="subunit">
    <text evidence="2">Component of the NuA4 histone acetyltransferase complex.</text>
</comment>
<dbReference type="Pfam" id="PF00176">
    <property type="entry name" value="SNF2-rel_dom"/>
    <property type="match status" value="1"/>
</dbReference>
<evidence type="ECO:0000256" key="5">
    <source>
        <dbReference type="ARBA" id="ARBA00022840"/>
    </source>
</evidence>
<feature type="compositionally biased region" description="Basic and acidic residues" evidence="7">
    <location>
        <begin position="330"/>
        <end position="340"/>
    </location>
</feature>
<dbReference type="InterPro" id="IPR000330">
    <property type="entry name" value="SNF2_N"/>
</dbReference>
<feature type="compositionally biased region" description="Low complexity" evidence="7">
    <location>
        <begin position="1490"/>
        <end position="1526"/>
    </location>
</feature>
<feature type="compositionally biased region" description="Polar residues" evidence="7">
    <location>
        <begin position="1627"/>
        <end position="1654"/>
    </location>
</feature>
<dbReference type="InterPro" id="IPR014001">
    <property type="entry name" value="Helicase_ATP-bd"/>
</dbReference>
<keyword evidence="6" id="KW-0539">Nucleus</keyword>
<dbReference type="Gene3D" id="3.30.40.10">
    <property type="entry name" value="Zinc/RING finger domain, C3HC4 (zinc finger)"/>
    <property type="match status" value="1"/>
</dbReference>
<feature type="region of interest" description="Disordered" evidence="7">
    <location>
        <begin position="525"/>
        <end position="546"/>
    </location>
</feature>
<feature type="region of interest" description="Disordered" evidence="7">
    <location>
        <begin position="83"/>
        <end position="124"/>
    </location>
</feature>
<dbReference type="InterPro" id="IPR055565">
    <property type="entry name" value="DUF7141"/>
</dbReference>
<organism evidence="10 11">
    <name type="scientific">Cryoendolithus antarcticus</name>
    <dbReference type="NCBI Taxonomy" id="1507870"/>
    <lineage>
        <taxon>Eukaryota</taxon>
        <taxon>Fungi</taxon>
        <taxon>Dikarya</taxon>
        <taxon>Ascomycota</taxon>
        <taxon>Pezizomycotina</taxon>
        <taxon>Dothideomycetes</taxon>
        <taxon>Dothideomycetidae</taxon>
        <taxon>Cladosporiales</taxon>
        <taxon>Cladosporiaceae</taxon>
        <taxon>Cryoendolithus</taxon>
    </lineage>
</organism>
<dbReference type="EMBL" id="NAJO01000062">
    <property type="protein sequence ID" value="OQN96703.1"/>
    <property type="molecule type" value="Genomic_DNA"/>
</dbReference>
<dbReference type="GO" id="GO:0003682">
    <property type="term" value="F:chromatin binding"/>
    <property type="evidence" value="ECO:0007669"/>
    <property type="project" value="TreeGrafter"/>
</dbReference>
<dbReference type="InterPro" id="IPR016197">
    <property type="entry name" value="Chromo-like_dom_sf"/>
</dbReference>
<name>A0A1V8SC95_9PEZI</name>
<dbReference type="CDD" id="cd17919">
    <property type="entry name" value="DEXHc_Snf"/>
    <property type="match status" value="1"/>
</dbReference>
<dbReference type="InterPro" id="IPR027417">
    <property type="entry name" value="P-loop_NTPase"/>
</dbReference>
<dbReference type="SUPFAM" id="SSF54160">
    <property type="entry name" value="Chromo domain-like"/>
    <property type="match status" value="1"/>
</dbReference>
<dbReference type="Gene3D" id="3.40.50.10810">
    <property type="entry name" value="Tandem AAA-ATPase domain"/>
    <property type="match status" value="1"/>
</dbReference>
<dbReference type="SUPFAM" id="SSF52540">
    <property type="entry name" value="P-loop containing nucleoside triphosphate hydrolases"/>
    <property type="match status" value="2"/>
</dbReference>
<feature type="compositionally biased region" description="Basic and acidic residues" evidence="7">
    <location>
        <begin position="115"/>
        <end position="124"/>
    </location>
</feature>
<dbReference type="Pfam" id="PF23615">
    <property type="entry name" value="Chromo_MIT1"/>
    <property type="match status" value="1"/>
</dbReference>
<feature type="compositionally biased region" description="Basic and acidic residues" evidence="7">
    <location>
        <begin position="366"/>
        <end position="376"/>
    </location>
</feature>
<dbReference type="STRING" id="1507870.A0A1V8SC95"/>
<feature type="compositionally biased region" description="Polar residues" evidence="7">
    <location>
        <begin position="1535"/>
        <end position="1556"/>
    </location>
</feature>
<dbReference type="InParanoid" id="A0A1V8SC95"/>
<dbReference type="SMART" id="SM00487">
    <property type="entry name" value="DEXDc"/>
    <property type="match status" value="1"/>
</dbReference>
<keyword evidence="4" id="KW-0378">Hydrolase</keyword>
<dbReference type="OrthoDB" id="5857104at2759"/>
<dbReference type="InterPro" id="IPR049730">
    <property type="entry name" value="SNF2/RAD54-like_C"/>
</dbReference>
<evidence type="ECO:0000256" key="4">
    <source>
        <dbReference type="ARBA" id="ARBA00022801"/>
    </source>
</evidence>
<proteinExistence type="predicted"/>
<comment type="subcellular location">
    <subcellularLocation>
        <location evidence="1">Nucleus</location>
    </subcellularLocation>
</comment>
<evidence type="ECO:0000313" key="11">
    <source>
        <dbReference type="Proteomes" id="UP000192596"/>
    </source>
</evidence>
<feature type="region of interest" description="Disordered" evidence="7">
    <location>
        <begin position="267"/>
        <end position="421"/>
    </location>
</feature>
<accession>A0A1V8SC95</accession>
<dbReference type="CDD" id="cd15489">
    <property type="entry name" value="PHD_SF"/>
    <property type="match status" value="1"/>
</dbReference>
<feature type="compositionally biased region" description="Polar residues" evidence="7">
    <location>
        <begin position="38"/>
        <end position="48"/>
    </location>
</feature>
<evidence type="ECO:0000256" key="3">
    <source>
        <dbReference type="ARBA" id="ARBA00022741"/>
    </source>
</evidence>
<dbReference type="GO" id="GO:0003677">
    <property type="term" value="F:DNA binding"/>
    <property type="evidence" value="ECO:0007669"/>
    <property type="project" value="TreeGrafter"/>
</dbReference>
<dbReference type="GO" id="GO:0016887">
    <property type="term" value="F:ATP hydrolysis activity"/>
    <property type="evidence" value="ECO:0007669"/>
    <property type="project" value="TreeGrafter"/>
</dbReference>
<dbReference type="PANTHER" id="PTHR45623">
    <property type="entry name" value="CHROMODOMAIN-HELICASE-DNA-BINDING PROTEIN 3-RELATED-RELATED"/>
    <property type="match status" value="1"/>
</dbReference>
<dbReference type="GO" id="GO:0042393">
    <property type="term" value="F:histone binding"/>
    <property type="evidence" value="ECO:0007669"/>
    <property type="project" value="TreeGrafter"/>
</dbReference>
<dbReference type="SUPFAM" id="SSF57903">
    <property type="entry name" value="FYVE/PHD zinc finger"/>
    <property type="match status" value="1"/>
</dbReference>
<dbReference type="Gene3D" id="3.40.50.300">
    <property type="entry name" value="P-loop containing nucleotide triphosphate hydrolases"/>
    <property type="match status" value="1"/>
</dbReference>
<protein>
    <recommendedName>
        <fullName evidence="12">Chromatin remodeling factor mit1</fullName>
    </recommendedName>
</protein>
<dbReference type="Pfam" id="PF00271">
    <property type="entry name" value="Helicase_C"/>
    <property type="match status" value="1"/>
</dbReference>
<evidence type="ECO:0000256" key="7">
    <source>
        <dbReference type="SAM" id="MobiDB-lite"/>
    </source>
</evidence>
<feature type="compositionally biased region" description="Basic and acidic residues" evidence="7">
    <location>
        <begin position="1453"/>
        <end position="1473"/>
    </location>
</feature>
<feature type="region of interest" description="Disordered" evidence="7">
    <location>
        <begin position="212"/>
        <end position="245"/>
    </location>
</feature>
<dbReference type="PROSITE" id="PS51194">
    <property type="entry name" value="HELICASE_CTER"/>
    <property type="match status" value="1"/>
</dbReference>
<dbReference type="Pfam" id="PF18585">
    <property type="entry name" value="zf-CCCH_6"/>
    <property type="match status" value="1"/>
</dbReference>
<dbReference type="GO" id="GO:0000785">
    <property type="term" value="C:chromatin"/>
    <property type="evidence" value="ECO:0007669"/>
    <property type="project" value="TreeGrafter"/>
</dbReference>
<feature type="compositionally biased region" description="Low complexity" evidence="7">
    <location>
        <begin position="98"/>
        <end position="108"/>
    </location>
</feature>
<dbReference type="SMART" id="SM00490">
    <property type="entry name" value="HELICc"/>
    <property type="match status" value="1"/>
</dbReference>
<dbReference type="Pfam" id="PF15446">
    <property type="entry name" value="zf-PHD-like"/>
    <property type="match status" value="1"/>
</dbReference>
<feature type="region of interest" description="Disordered" evidence="7">
    <location>
        <begin position="1"/>
        <end position="48"/>
    </location>
</feature>
<feature type="region of interest" description="Disordered" evidence="7">
    <location>
        <begin position="1419"/>
        <end position="1597"/>
    </location>
</feature>
<dbReference type="Pfam" id="PF23614">
    <property type="entry name" value="DUF7141"/>
    <property type="match status" value="1"/>
</dbReference>
<keyword evidence="11" id="KW-1185">Reference proteome</keyword>
<dbReference type="Proteomes" id="UP000192596">
    <property type="component" value="Unassembled WGS sequence"/>
</dbReference>
<feature type="compositionally biased region" description="Acidic residues" evidence="7">
    <location>
        <begin position="289"/>
        <end position="301"/>
    </location>
</feature>
<feature type="region of interest" description="Disordered" evidence="7">
    <location>
        <begin position="1627"/>
        <end position="1655"/>
    </location>
</feature>
<dbReference type="InterPro" id="IPR040934">
    <property type="entry name" value="Znf-CCCH_6"/>
</dbReference>
<dbReference type="InterPro" id="IPR013083">
    <property type="entry name" value="Znf_RING/FYVE/PHD"/>
</dbReference>
<reference evidence="11" key="1">
    <citation type="submission" date="2017-03" db="EMBL/GenBank/DDBJ databases">
        <title>Genomes of endolithic fungi from Antarctica.</title>
        <authorList>
            <person name="Coleine C."/>
            <person name="Masonjones S."/>
            <person name="Stajich J.E."/>
        </authorList>
    </citation>
    <scope>NUCLEOTIDE SEQUENCE [LARGE SCALE GENOMIC DNA]</scope>
    <source>
        <strain evidence="11">CCFEE 5527</strain>
    </source>
</reference>
<dbReference type="CDD" id="cd18793">
    <property type="entry name" value="SF2_C_SNF"/>
    <property type="match status" value="1"/>
</dbReference>
<dbReference type="GO" id="GO:0005524">
    <property type="term" value="F:ATP binding"/>
    <property type="evidence" value="ECO:0007669"/>
    <property type="project" value="UniProtKB-KW"/>
</dbReference>
<dbReference type="PROSITE" id="PS51192">
    <property type="entry name" value="HELICASE_ATP_BIND_1"/>
    <property type="match status" value="1"/>
</dbReference>
<evidence type="ECO:0000259" key="8">
    <source>
        <dbReference type="PROSITE" id="PS51192"/>
    </source>
</evidence>
<dbReference type="GO" id="GO:0005634">
    <property type="term" value="C:nucleus"/>
    <property type="evidence" value="ECO:0007669"/>
    <property type="project" value="UniProtKB-SubCell"/>
</dbReference>
<feature type="compositionally biased region" description="Basic and acidic residues" evidence="7">
    <location>
        <begin position="392"/>
        <end position="415"/>
    </location>
</feature>
<comment type="caution">
    <text evidence="10">The sequence shown here is derived from an EMBL/GenBank/DDBJ whole genome shotgun (WGS) entry which is preliminary data.</text>
</comment>
<evidence type="ECO:0000256" key="1">
    <source>
        <dbReference type="ARBA" id="ARBA00004123"/>
    </source>
</evidence>
<dbReference type="GO" id="GO:0140658">
    <property type="term" value="F:ATP-dependent chromatin remodeler activity"/>
    <property type="evidence" value="ECO:0007669"/>
    <property type="project" value="TreeGrafter"/>
</dbReference>
<evidence type="ECO:0000256" key="2">
    <source>
        <dbReference type="ARBA" id="ARBA00011353"/>
    </source>
</evidence>
<dbReference type="InterPro" id="IPR011011">
    <property type="entry name" value="Znf_FYVE_PHD"/>
</dbReference>
<feature type="domain" description="Helicase C-terminal" evidence="9">
    <location>
        <begin position="1130"/>
        <end position="1281"/>
    </location>
</feature>
<gene>
    <name evidence="10" type="ORF">B0A48_17127</name>
</gene>
<dbReference type="InterPro" id="IPR001650">
    <property type="entry name" value="Helicase_C-like"/>
</dbReference>
<feature type="compositionally biased region" description="Basic and acidic residues" evidence="7">
    <location>
        <begin position="531"/>
        <end position="541"/>
    </location>
</feature>
<feature type="domain" description="Helicase ATP-binding" evidence="8">
    <location>
        <begin position="822"/>
        <end position="993"/>
    </location>
</feature>
<dbReference type="InterPro" id="IPR038718">
    <property type="entry name" value="SNF2-like_sf"/>
</dbReference>
<dbReference type="InterPro" id="IPR041684">
    <property type="entry name" value="Znf-PHD-like"/>
</dbReference>
<feature type="compositionally biased region" description="Polar residues" evidence="7">
    <location>
        <begin position="1"/>
        <end position="11"/>
    </location>
</feature>
<sequence length="1866" mass="207667">MAFSNYKAQVDSSDDDAGVDLSSWTTGAKRKRTPPSRPTSGCQAVNQPVESLAMNVDSEPEARPKAAPVAVMQPAPAPMIISSAGEESSYDDVEESAARALQARPAFAKTATPTRRKDEGSPYRSKLEKSLLARAAIVVVPNHELDEEDLNDVEDCTDGYDVVSRVLDELQDEDGVMAYRIEFEDGGEEEIAFDRLLQLKNGQKELDTFTTARISEPSPLLEPASRRRIAKRDQPNMTSSRPRAARIQNGFVSTVDAISDDDVVFEEQQSKRTRRKRQPEQTQFFVTSEVEDDDDMDDQSDEGIAVSKLRRNRKSVRGPVRRSGRSSRRVQLDDSDRDVINGEDDDESSQDGFTLRSDLPGHRKRTRDDIRDEYGNKRQRLGMRQSARSTRHVGDMEEPGIDKIYRSDSDNEPKPKPKPLSAKEIFRQLPRNDEFRMRHSQQCEVCTNDANFGPLIYCQGCTLSYHKQCLGHRGSREHLVTKIGEGDFVLQCRRCVRVPQKKDHTAPDQSKCQDCSHQGLSCHPFRPRKTPGQEHKEREDNDGVDPSYDVAPDLINNPDNVLFRCVNCWRGFHFEHLPSRSNMMDLDTEADAEQRFREYSRDWKCKDCVNMPAKVSGLIAWKPTDEETYEETLGLGDLNEDDKTYLIKWEGHSYFRAAWMPGAWVWGATAASMRKAFAKRDDAQRPKMRTEEAIPKDYLRADIVLDIKFTSIVDIRTEEIDKARIREVQKALIKYKGLSYEDAVWEAPPTPDDGERWTDFVTAYHNWVFGRYVHPPKVKALGTRLDKARKQDFTTLEKQEQPEGLTGGKLMAYQLQGLNWLYYKWFTQKNAVLADEMGLGKTIQIIGFLATLVQDWSCYPFLIVVPNSTCPNWRREIKRWAPGLRVVAYYGSRESRELAYRYEMYPEGSKDLRCHIVVTSYDAAADDSCRKFFHGVQWQGLIVDEGQRLKSEKTLLYAALSALKSPFKVLMTGTPLQNNQRELFNLLQFLDDSYKAAELEEQFKDLDQNKILELHDMIRPFFLRRTKAQVLTFLPTMAQIIVPVSMSILQKKVYRTILAKNPDLMRAIFSTEQTGNGNGKFEKGSLNNILMQLRKCLCHPFVYSRGIEEKSEDHVVSHRNLVDASSKLKLLELLLPKLQERGHRVLIFSQFLDMLDMVEDFLDGMQMPYQRLDGSIGSLEKQKRIDEYNAPDSPLFAFLLSTRAGGVGINLASADTVIIMDPDFNPHQDIQALSRAHRIGQTKKVLCFQLVTRASAEEKIMQIGRKKLALDHVLIQEMDADEAVDNDLATILRHGANELFNDDGDQDINYDPAGIERLLDRSGTEEAGGDKSAETSFSHARVWANDSGSLQTTAIVEIEEEAPDPGVWANILKERERIAAEEAAAKAEAFGRGRRARGAVDYAGDKIEGVEGLEITPLKKRGRRADKPEDESDTDFQADSANESGDEGNDPADDMRMLELELDHDGPEGRSGADKTVPGAKANKAGKKLTSPSSSKASTPAKTSAKPTPTRKAATIAAASKSIGSGRKAGGTGLVMNQKSTTPKAAAGKTTSTPSKQPVKAGRVTKTETTSAPKVAEAKAPSMAKAEKAKKPSAKAKGKASAAADQALASTAIAETGPVVVDLTMSTASEESNTPPSLLTSFSPTNETSPSVPSTPVALNININNSLTQPFTEPSHHAFRRAVVPAQRNGAVDHNLARAISNAESNLLTDDLIACMACRTEHHVGHCPLKLAGVEYCNLCGIAHFGQGRICPHIGSETQVRAMLDALKHSNEPEHLVREATKYLKSLKGNLVQLKKQKAAREYAAREEAAAAAAAAAFGGGPSNGYDGMNGNANGVWEGTERYRSRWCREGGRGSGDAMRPPLLLL</sequence>
<keyword evidence="5" id="KW-0067">ATP-binding</keyword>
<evidence type="ECO:0000256" key="6">
    <source>
        <dbReference type="ARBA" id="ARBA00023242"/>
    </source>
</evidence>
<dbReference type="PANTHER" id="PTHR45623:SF17">
    <property type="entry name" value="CHROMODOMAIN-HELICASE-DNA-BINDING PROTEIN 3-RELATED"/>
    <property type="match status" value="1"/>
</dbReference>